<evidence type="ECO:0000256" key="3">
    <source>
        <dbReference type="ARBA" id="ARBA00022692"/>
    </source>
</evidence>
<reference evidence="12" key="2">
    <citation type="submission" date="2020-04" db="EMBL/GenBank/DDBJ databases">
        <authorList>
            <consortium name="NCBI Genome Project"/>
        </authorList>
    </citation>
    <scope>NUCLEOTIDE SEQUENCE</scope>
    <source>
        <strain evidence="12">CBS 342.82</strain>
    </source>
</reference>
<evidence type="ECO:0000313" key="11">
    <source>
        <dbReference type="Proteomes" id="UP000504637"/>
    </source>
</evidence>
<keyword evidence="2" id="KW-0813">Transport</keyword>
<feature type="region of interest" description="Disordered" evidence="7">
    <location>
        <begin position="473"/>
        <end position="503"/>
    </location>
</feature>
<accession>A0A6J3M9V3</accession>
<dbReference type="SUPFAM" id="SSF49344">
    <property type="entry name" value="CBD9-like"/>
    <property type="match status" value="1"/>
</dbReference>
<feature type="region of interest" description="Disordered" evidence="7">
    <location>
        <begin position="446"/>
        <end position="465"/>
    </location>
</feature>
<keyword evidence="6 8" id="KW-0472">Membrane</keyword>
<dbReference type="Gene3D" id="2.60.40.1210">
    <property type="entry name" value="Cellobiose dehydrogenase, cytochrome domain"/>
    <property type="match status" value="1"/>
</dbReference>
<dbReference type="GO" id="GO:0016020">
    <property type="term" value="C:membrane"/>
    <property type="evidence" value="ECO:0007669"/>
    <property type="project" value="UniProtKB-SubCell"/>
</dbReference>
<evidence type="ECO:0000256" key="6">
    <source>
        <dbReference type="ARBA" id="ARBA00023136"/>
    </source>
</evidence>
<keyword evidence="3 8" id="KW-0812">Transmembrane</keyword>
<dbReference type="AlphaFoldDB" id="A0A6J3M9V3"/>
<dbReference type="InterPro" id="IPR015920">
    <property type="entry name" value="Cellobiose_DH-like_cyt"/>
</dbReference>
<comment type="subcellular location">
    <subcellularLocation>
        <location evidence="1">Membrane</location>
    </subcellularLocation>
</comment>
<reference evidence="12" key="1">
    <citation type="submission" date="2020-01" db="EMBL/GenBank/DDBJ databases">
        <authorList>
            <consortium name="DOE Joint Genome Institute"/>
            <person name="Haridas S."/>
            <person name="Albert R."/>
            <person name="Binder M."/>
            <person name="Bloem J."/>
            <person name="Labutti K."/>
            <person name="Salamov A."/>
            <person name="Andreopoulos B."/>
            <person name="Baker S.E."/>
            <person name="Barry K."/>
            <person name="Bills G."/>
            <person name="Bluhm B.H."/>
            <person name="Cannon C."/>
            <person name="Castanera R."/>
            <person name="Culley D.E."/>
            <person name="Daum C."/>
            <person name="Ezra D."/>
            <person name="Gonzalez J.B."/>
            <person name="Henrissat B."/>
            <person name="Kuo A."/>
            <person name="Liang C."/>
            <person name="Lipzen A."/>
            <person name="Lutzoni F."/>
            <person name="Magnuson J."/>
            <person name="Mondo S."/>
            <person name="Nolan M."/>
            <person name="Ohm R."/>
            <person name="Pangilinan J."/>
            <person name="Park H.-J."/>
            <person name="Ramirez L."/>
            <person name="Alfaro M."/>
            <person name="Sun H."/>
            <person name="Tritt A."/>
            <person name="Yoshinaga Y."/>
            <person name="Zwiers L.-H."/>
            <person name="Turgeon B.G."/>
            <person name="Goodwin S.B."/>
            <person name="Spatafora J.W."/>
            <person name="Crous P.W."/>
            <person name="Grigoriev I.V."/>
        </authorList>
    </citation>
    <scope>NUCLEOTIDE SEQUENCE</scope>
    <source>
        <strain evidence="12">CBS 342.82</strain>
    </source>
</reference>
<evidence type="ECO:0000259" key="10">
    <source>
        <dbReference type="SMART" id="SM00665"/>
    </source>
</evidence>
<evidence type="ECO:0000256" key="9">
    <source>
        <dbReference type="SAM" id="SignalP"/>
    </source>
</evidence>
<feature type="transmembrane region" description="Helical" evidence="8">
    <location>
        <begin position="390"/>
        <end position="406"/>
    </location>
</feature>
<name>A0A6J3M9V3_9PEZI</name>
<sequence length="503" mass="55235">MRSFLLGAGLALLNIIRASAEPVAEAAPAPSFVNICVRDPANIECENQAGIPDYIKGSYFVHTGYVFAINAVKANGDVWYHMNAPTSHSWYGVGFGRDMNNVRMLVAYLGSNGHNVTNSCRMSYGESEPVYDPDCVVDDIYGDIYGPYANTLSPGGVMITHSVCRGCASWMGGALDLNSTEQPFIYALGPNTTLLSDRRDAEIRMHTFHGVFNLDMTKATNYTGTYGRVPAPQDPANQGQGAFWAFANAFSSPQYNFGDDTEWAGMAHGIFMCIAFLLIFPLGAVILRTMKRAMFHAVAQLVGFLFVLVGFALAVYVSKIYNKSKKFNSAHQVIGLLVLATLFIQIGLGFTHHFLYLRTGHPTPMGQIHRFLGIGIIVLSVVNAGVGWNFAGVMGLIFVGFFFLLWRANRKTTTYKAERLSSSFVPHDYKEDAPSEYEMHHAPFASMGQPHAGGNGGRTPRWMESNDSLRNLSTRGTEGYSDNPATMPKHVPYHTQWQPVSGP</sequence>
<proteinExistence type="predicted"/>
<dbReference type="Pfam" id="PF03188">
    <property type="entry name" value="Cytochrom_B561"/>
    <property type="match status" value="1"/>
</dbReference>
<organism evidence="12">
    <name type="scientific">Dissoconium aciculare CBS 342.82</name>
    <dbReference type="NCBI Taxonomy" id="1314786"/>
    <lineage>
        <taxon>Eukaryota</taxon>
        <taxon>Fungi</taxon>
        <taxon>Dikarya</taxon>
        <taxon>Ascomycota</taxon>
        <taxon>Pezizomycotina</taxon>
        <taxon>Dothideomycetes</taxon>
        <taxon>Dothideomycetidae</taxon>
        <taxon>Mycosphaerellales</taxon>
        <taxon>Dissoconiaceae</taxon>
        <taxon>Dissoconium</taxon>
    </lineage>
</organism>
<keyword evidence="5 8" id="KW-1133">Transmembrane helix</keyword>
<dbReference type="CDD" id="cd09630">
    <property type="entry name" value="CDH_like_cytochrome"/>
    <property type="match status" value="1"/>
</dbReference>
<feature type="transmembrane region" description="Helical" evidence="8">
    <location>
        <begin position="299"/>
        <end position="321"/>
    </location>
</feature>
<evidence type="ECO:0000256" key="4">
    <source>
        <dbReference type="ARBA" id="ARBA00022982"/>
    </source>
</evidence>
<keyword evidence="4" id="KW-0249">Electron transport</keyword>
<evidence type="ECO:0000256" key="2">
    <source>
        <dbReference type="ARBA" id="ARBA00022448"/>
    </source>
</evidence>
<dbReference type="CDD" id="cd08760">
    <property type="entry name" value="Cyt_b561_FRRS1_like"/>
    <property type="match status" value="1"/>
</dbReference>
<dbReference type="Pfam" id="PF16010">
    <property type="entry name" value="CDH-cyt"/>
    <property type="match status" value="1"/>
</dbReference>
<dbReference type="Gene3D" id="1.20.120.1770">
    <property type="match status" value="1"/>
</dbReference>
<gene>
    <name evidence="12" type="ORF">K489DRAFT_369278</name>
</gene>
<dbReference type="PANTHER" id="PTHR47797">
    <property type="entry name" value="DEHYDROGENASE, PUTATIVE (AFU_ORTHOLOGUE AFUA_8G05805)-RELATED"/>
    <property type="match status" value="1"/>
</dbReference>
<evidence type="ECO:0000256" key="7">
    <source>
        <dbReference type="SAM" id="MobiDB-lite"/>
    </source>
</evidence>
<reference evidence="12" key="3">
    <citation type="submission" date="2025-08" db="UniProtKB">
        <authorList>
            <consortium name="RefSeq"/>
        </authorList>
    </citation>
    <scope>IDENTIFICATION</scope>
    <source>
        <strain evidence="12">CBS 342.82</strain>
    </source>
</reference>
<feature type="transmembrane region" description="Helical" evidence="8">
    <location>
        <begin position="368"/>
        <end position="384"/>
    </location>
</feature>
<dbReference type="GeneID" id="54360820"/>
<feature type="transmembrane region" description="Helical" evidence="8">
    <location>
        <begin position="263"/>
        <end position="287"/>
    </location>
</feature>
<evidence type="ECO:0000256" key="1">
    <source>
        <dbReference type="ARBA" id="ARBA00004370"/>
    </source>
</evidence>
<dbReference type="PANTHER" id="PTHR47797:SF1">
    <property type="entry name" value="CYTOCHROME B561 DOMAIN-CONTAINING PROTEIN-RELATED"/>
    <property type="match status" value="1"/>
</dbReference>
<feature type="transmembrane region" description="Helical" evidence="8">
    <location>
        <begin position="333"/>
        <end position="356"/>
    </location>
</feature>
<evidence type="ECO:0000256" key="5">
    <source>
        <dbReference type="ARBA" id="ARBA00022989"/>
    </source>
</evidence>
<dbReference type="SMART" id="SM00665">
    <property type="entry name" value="B561"/>
    <property type="match status" value="1"/>
</dbReference>
<feature type="signal peptide" evidence="9">
    <location>
        <begin position="1"/>
        <end position="20"/>
    </location>
</feature>
<dbReference type="Proteomes" id="UP000504637">
    <property type="component" value="Unplaced"/>
</dbReference>
<keyword evidence="9" id="KW-0732">Signal</keyword>
<feature type="chain" id="PRO_5026913763" evidence="9">
    <location>
        <begin position="21"/>
        <end position="503"/>
    </location>
</feature>
<protein>
    <submittedName>
        <fullName evidence="12">Iron reductase domain protein</fullName>
    </submittedName>
</protein>
<feature type="domain" description="Cytochrome b561" evidence="10">
    <location>
        <begin position="267"/>
        <end position="388"/>
    </location>
</feature>
<evidence type="ECO:0000313" key="12">
    <source>
        <dbReference type="RefSeq" id="XP_033461440.1"/>
    </source>
</evidence>
<dbReference type="RefSeq" id="XP_033461440.1">
    <property type="nucleotide sequence ID" value="XM_033603020.1"/>
</dbReference>
<dbReference type="InterPro" id="IPR006593">
    <property type="entry name" value="Cyt_b561/ferric_Rdtase_TM"/>
</dbReference>
<keyword evidence="11" id="KW-1185">Reference proteome</keyword>
<dbReference type="OrthoDB" id="19261at2759"/>
<evidence type="ECO:0000256" key="8">
    <source>
        <dbReference type="SAM" id="Phobius"/>
    </source>
</evidence>